<dbReference type="InterPro" id="IPR001173">
    <property type="entry name" value="Glyco_trans_2-like"/>
</dbReference>
<dbReference type="EMBL" id="DVNA01000230">
    <property type="protein sequence ID" value="HIU56113.1"/>
    <property type="molecule type" value="Genomic_DNA"/>
</dbReference>
<feature type="transmembrane region" description="Helical" evidence="4">
    <location>
        <begin position="322"/>
        <end position="344"/>
    </location>
</feature>
<evidence type="ECO:0000256" key="1">
    <source>
        <dbReference type="ARBA" id="ARBA00006739"/>
    </source>
</evidence>
<dbReference type="AlphaFoldDB" id="A0A9D1M928"/>
<evidence type="ECO:0000256" key="2">
    <source>
        <dbReference type="ARBA" id="ARBA00022676"/>
    </source>
</evidence>
<gene>
    <name evidence="6" type="ORF">IAB03_09960</name>
</gene>
<feature type="transmembrane region" description="Helical" evidence="4">
    <location>
        <begin position="295"/>
        <end position="316"/>
    </location>
</feature>
<keyword evidence="4" id="KW-0812">Transmembrane</keyword>
<dbReference type="GO" id="GO:0016757">
    <property type="term" value="F:glycosyltransferase activity"/>
    <property type="evidence" value="ECO:0007669"/>
    <property type="project" value="UniProtKB-KW"/>
</dbReference>
<comment type="similarity">
    <text evidence="1">Belongs to the glycosyltransferase 2 family.</text>
</comment>
<evidence type="ECO:0000313" key="6">
    <source>
        <dbReference type="EMBL" id="HIU56113.1"/>
    </source>
</evidence>
<keyword evidence="4" id="KW-1133">Transmembrane helix</keyword>
<accession>A0A9D1M928</accession>
<keyword evidence="4" id="KW-0472">Membrane</keyword>
<dbReference type="SUPFAM" id="SSF53448">
    <property type="entry name" value="Nucleotide-diphospho-sugar transferases"/>
    <property type="match status" value="1"/>
</dbReference>
<dbReference type="InterPro" id="IPR029044">
    <property type="entry name" value="Nucleotide-diphossugar_trans"/>
</dbReference>
<reference evidence="6" key="2">
    <citation type="journal article" date="2021" name="PeerJ">
        <title>Extensive microbial diversity within the chicken gut microbiome revealed by metagenomics and culture.</title>
        <authorList>
            <person name="Gilroy R."/>
            <person name="Ravi A."/>
            <person name="Getino M."/>
            <person name="Pursley I."/>
            <person name="Horton D.L."/>
            <person name="Alikhan N.F."/>
            <person name="Baker D."/>
            <person name="Gharbi K."/>
            <person name="Hall N."/>
            <person name="Watson M."/>
            <person name="Adriaenssens E.M."/>
            <person name="Foster-Nyarko E."/>
            <person name="Jarju S."/>
            <person name="Secka A."/>
            <person name="Antonio M."/>
            <person name="Oren A."/>
            <person name="Chaudhuri R.R."/>
            <person name="La Ragione R."/>
            <person name="Hildebrand F."/>
            <person name="Pallen M.J."/>
        </authorList>
    </citation>
    <scope>NUCLEOTIDE SEQUENCE</scope>
    <source>
        <strain evidence="6">CHK158-818</strain>
    </source>
</reference>
<name>A0A9D1M928_9BACT</name>
<evidence type="ECO:0000259" key="5">
    <source>
        <dbReference type="Pfam" id="PF00535"/>
    </source>
</evidence>
<evidence type="ECO:0000256" key="3">
    <source>
        <dbReference type="ARBA" id="ARBA00022679"/>
    </source>
</evidence>
<dbReference type="PANTHER" id="PTHR43630:SF1">
    <property type="entry name" value="POLY-BETA-1,6-N-ACETYL-D-GLUCOSAMINE SYNTHASE"/>
    <property type="match status" value="1"/>
</dbReference>
<keyword evidence="3" id="KW-0808">Transferase</keyword>
<dbReference type="Gene3D" id="3.90.550.10">
    <property type="entry name" value="Spore Coat Polysaccharide Biosynthesis Protein SpsA, Chain A"/>
    <property type="match status" value="1"/>
</dbReference>
<comment type="caution">
    <text evidence="6">The sequence shown here is derived from an EMBL/GenBank/DDBJ whole genome shotgun (WGS) entry which is preliminary data.</text>
</comment>
<protein>
    <submittedName>
        <fullName evidence="6">Glycosyltransferase</fullName>
    </submittedName>
</protein>
<organism evidence="6 7">
    <name type="scientific">Candidatus Gallibacteroides avistercoris</name>
    <dbReference type="NCBI Taxonomy" id="2840833"/>
    <lineage>
        <taxon>Bacteria</taxon>
        <taxon>Pseudomonadati</taxon>
        <taxon>Bacteroidota</taxon>
        <taxon>Bacteroidia</taxon>
        <taxon>Bacteroidales</taxon>
        <taxon>Bacteroidaceae</taxon>
        <taxon>Bacteroidaceae incertae sedis</taxon>
        <taxon>Candidatus Gallibacteroides</taxon>
    </lineage>
</organism>
<evidence type="ECO:0000313" key="7">
    <source>
        <dbReference type="Proteomes" id="UP000824112"/>
    </source>
</evidence>
<feature type="domain" description="Glycosyltransferase 2-like" evidence="5">
    <location>
        <begin position="58"/>
        <end position="189"/>
    </location>
</feature>
<reference evidence="6" key="1">
    <citation type="submission" date="2020-10" db="EMBL/GenBank/DDBJ databases">
        <authorList>
            <person name="Gilroy R."/>
        </authorList>
    </citation>
    <scope>NUCLEOTIDE SEQUENCE</scope>
    <source>
        <strain evidence="6">CHK158-818</strain>
    </source>
</reference>
<dbReference type="PANTHER" id="PTHR43630">
    <property type="entry name" value="POLY-BETA-1,6-N-ACETYL-D-GLUCOSAMINE SYNTHASE"/>
    <property type="match status" value="1"/>
</dbReference>
<evidence type="ECO:0000256" key="4">
    <source>
        <dbReference type="SAM" id="Phobius"/>
    </source>
</evidence>
<sequence length="390" mass="45200">MMGNFLFTPDVFVWMIAVGVLLLLRAVICLPLYGRPLRFLKKASEGKVSYVSSLPGVSVIVYAQNDAENLQSFLPDILKQHYPAFEVIVINDGSTDHTKEVMMNLQKEYPHLYQTFIPEESRNLSRKKLALTLGVKAARYDIVLLTNANCRPVSARWIETMARNFVPGTEMVLGYGCFGCKKQSGDSYRMMDRLAWALRYLSYAIKGRPYMGSGVNLAYRKALFFEHKGFSDHLNLHFGDDDLFVNKVSTRTNTRVELSPESRVEELFDDNRQAWVEQKLRYGFTARFLRHAPRLFGAFEWITRYGFFALVGWALYKGFSNPIFWVLGGSVLLLRFVVLLWVGYRIKRYFPLRNLPGALLLFDLFQPIVDLYYRWVGAMNKKKNYTWKKK</sequence>
<dbReference type="Pfam" id="PF00535">
    <property type="entry name" value="Glycos_transf_2"/>
    <property type="match status" value="1"/>
</dbReference>
<keyword evidence="2" id="KW-0328">Glycosyltransferase</keyword>
<proteinExistence type="inferred from homology"/>
<dbReference type="Proteomes" id="UP000824112">
    <property type="component" value="Unassembled WGS sequence"/>
</dbReference>
<feature type="transmembrane region" description="Helical" evidence="4">
    <location>
        <begin position="12"/>
        <end position="33"/>
    </location>
</feature>